<feature type="chain" id="PRO_5011110282" description="DUF305 domain-containing protein" evidence="2">
    <location>
        <begin position="31"/>
        <end position="237"/>
    </location>
</feature>
<accession>A0A1Z4JRQ2</accession>
<evidence type="ECO:0000256" key="1">
    <source>
        <dbReference type="SAM" id="MobiDB-lite"/>
    </source>
</evidence>
<feature type="compositionally biased region" description="Basic and acidic residues" evidence="1">
    <location>
        <begin position="48"/>
        <end position="61"/>
    </location>
</feature>
<keyword evidence="4" id="KW-0614">Plasmid</keyword>
<name>A0A1Z4JRQ2_LEPBY</name>
<proteinExistence type="predicted"/>
<dbReference type="AlphaFoldDB" id="A0A1Z4JRQ2"/>
<reference evidence="4 5" key="1">
    <citation type="submission" date="2017-06" db="EMBL/GenBank/DDBJ databases">
        <title>Genome sequencing of cyanobaciteial culture collection at National Institute for Environmental Studies (NIES).</title>
        <authorList>
            <person name="Hirose Y."/>
            <person name="Shimura Y."/>
            <person name="Fujisawa T."/>
            <person name="Nakamura Y."/>
            <person name="Kawachi M."/>
        </authorList>
    </citation>
    <scope>NUCLEOTIDE SEQUENCE [LARGE SCALE GENOMIC DNA]</scope>
    <source>
        <strain evidence="4 5">NIES-2135</strain>
        <plasmid evidence="5">Plasmid Plasmid1 dna</plasmid>
    </source>
</reference>
<dbReference type="PROSITE" id="PS51257">
    <property type="entry name" value="PROKAR_LIPOPROTEIN"/>
    <property type="match status" value="1"/>
</dbReference>
<dbReference type="Pfam" id="PF03713">
    <property type="entry name" value="DUF305"/>
    <property type="match status" value="1"/>
</dbReference>
<protein>
    <recommendedName>
        <fullName evidence="3">DUF305 domain-containing protein</fullName>
    </recommendedName>
</protein>
<sequence>MKRLKPTFFGFSFTALISLSALTACSSSTAQNSTPASSPAASTMSGMDHSHMNAGKKDHGAMDHSSMGHNMDLGPADAEFDLRFIDSMIPHHQGAVDMAKEVLQKSKRPELKKLAQDVITAQDKEISQMQQWRTVWYPKAPRQPIAWHAEMNHSMPMSKEQIKAMKMSMDLGAADDQFDLRFINAMIPHHEGAVTMANDVLQKSKRPEIQKLAREIIASQQAEIDQMKQWRKAWYNQ</sequence>
<gene>
    <name evidence="4" type="ORF">NIES2135_62860</name>
</gene>
<evidence type="ECO:0000256" key="2">
    <source>
        <dbReference type="SAM" id="SignalP"/>
    </source>
</evidence>
<organism evidence="4 5">
    <name type="scientific">Leptolyngbya boryana NIES-2135</name>
    <dbReference type="NCBI Taxonomy" id="1973484"/>
    <lineage>
        <taxon>Bacteria</taxon>
        <taxon>Bacillati</taxon>
        <taxon>Cyanobacteriota</taxon>
        <taxon>Cyanophyceae</taxon>
        <taxon>Leptolyngbyales</taxon>
        <taxon>Leptolyngbyaceae</taxon>
        <taxon>Leptolyngbya group</taxon>
        <taxon>Leptolyngbya</taxon>
    </lineage>
</organism>
<dbReference type="EMBL" id="AP018204">
    <property type="protein sequence ID" value="BAY59409.1"/>
    <property type="molecule type" value="Genomic_DNA"/>
</dbReference>
<dbReference type="Gene3D" id="1.20.1260.10">
    <property type="match status" value="2"/>
</dbReference>
<feature type="region of interest" description="Disordered" evidence="1">
    <location>
        <begin position="28"/>
        <end position="61"/>
    </location>
</feature>
<dbReference type="Proteomes" id="UP000217895">
    <property type="component" value="Plasmid Plasmid1 dna"/>
</dbReference>
<keyword evidence="2" id="KW-0732">Signal</keyword>
<dbReference type="PANTHER" id="PTHR36933:SF1">
    <property type="entry name" value="SLL0788 PROTEIN"/>
    <property type="match status" value="1"/>
</dbReference>
<evidence type="ECO:0000259" key="3">
    <source>
        <dbReference type="Pfam" id="PF03713"/>
    </source>
</evidence>
<geneLocation type="plasmid" evidence="4">
    <name>plasmid1</name>
</geneLocation>
<evidence type="ECO:0000313" key="5">
    <source>
        <dbReference type="Proteomes" id="UP000217895"/>
    </source>
</evidence>
<dbReference type="InterPro" id="IPR012347">
    <property type="entry name" value="Ferritin-like"/>
</dbReference>
<dbReference type="InterPro" id="IPR005183">
    <property type="entry name" value="DUF305_CopM-like"/>
</dbReference>
<evidence type="ECO:0000313" key="4">
    <source>
        <dbReference type="EMBL" id="BAY59409.1"/>
    </source>
</evidence>
<feature type="domain" description="DUF305" evidence="3">
    <location>
        <begin position="81"/>
        <end position="230"/>
    </location>
</feature>
<feature type="signal peptide" evidence="2">
    <location>
        <begin position="1"/>
        <end position="30"/>
    </location>
</feature>
<keyword evidence="5" id="KW-1185">Reference proteome</keyword>
<feature type="compositionally biased region" description="Low complexity" evidence="1">
    <location>
        <begin position="28"/>
        <end position="45"/>
    </location>
</feature>
<dbReference type="PANTHER" id="PTHR36933">
    <property type="entry name" value="SLL0788 PROTEIN"/>
    <property type="match status" value="1"/>
</dbReference>